<dbReference type="Ensembl" id="ENSPFOT00000028475.1">
    <property type="protein sequence ID" value="ENSPFOP00000027426.1"/>
    <property type="gene ID" value="ENSPFOG00000022536.1"/>
</dbReference>
<evidence type="ECO:0000256" key="4">
    <source>
        <dbReference type="SAM" id="Phobius"/>
    </source>
</evidence>
<dbReference type="InterPro" id="IPR013106">
    <property type="entry name" value="Ig_V-set"/>
</dbReference>
<organism evidence="7 8">
    <name type="scientific">Poecilia formosa</name>
    <name type="common">Amazon molly</name>
    <name type="synonym">Limia formosa</name>
    <dbReference type="NCBI Taxonomy" id="48698"/>
    <lineage>
        <taxon>Eukaryota</taxon>
        <taxon>Metazoa</taxon>
        <taxon>Chordata</taxon>
        <taxon>Craniata</taxon>
        <taxon>Vertebrata</taxon>
        <taxon>Euteleostomi</taxon>
        <taxon>Actinopterygii</taxon>
        <taxon>Neopterygii</taxon>
        <taxon>Teleostei</taxon>
        <taxon>Neoteleostei</taxon>
        <taxon>Acanthomorphata</taxon>
        <taxon>Ovalentaria</taxon>
        <taxon>Atherinomorphae</taxon>
        <taxon>Cyprinodontiformes</taxon>
        <taxon>Poeciliidae</taxon>
        <taxon>Poeciliinae</taxon>
        <taxon>Poecilia</taxon>
    </lineage>
</organism>
<keyword evidence="4" id="KW-1133">Transmembrane helix</keyword>
<dbReference type="GeneTree" id="ENSGT01070000254036"/>
<dbReference type="PANTHER" id="PTHR11860">
    <property type="entry name" value="POLYMERIC-IMMUNOGLOBULIN RECEPTOR"/>
    <property type="match status" value="1"/>
</dbReference>
<dbReference type="GO" id="GO:0005886">
    <property type="term" value="C:plasma membrane"/>
    <property type="evidence" value="ECO:0007669"/>
    <property type="project" value="TreeGrafter"/>
</dbReference>
<evidence type="ECO:0000313" key="7">
    <source>
        <dbReference type="Ensembl" id="ENSPFOP00000027426.1"/>
    </source>
</evidence>
<feature type="signal peptide" evidence="5">
    <location>
        <begin position="1"/>
        <end position="21"/>
    </location>
</feature>
<dbReference type="Proteomes" id="UP000028760">
    <property type="component" value="Unassembled WGS sequence"/>
</dbReference>
<evidence type="ECO:0000313" key="8">
    <source>
        <dbReference type="Proteomes" id="UP000028760"/>
    </source>
</evidence>
<reference evidence="7" key="3">
    <citation type="submission" date="2025-09" db="UniProtKB">
        <authorList>
            <consortium name="Ensembl"/>
        </authorList>
    </citation>
    <scope>IDENTIFICATION</scope>
</reference>
<evidence type="ECO:0000259" key="6">
    <source>
        <dbReference type="Pfam" id="PF07686"/>
    </source>
</evidence>
<feature type="chain" id="PRO_5001927715" description="Immunoglobulin V-set domain-containing protein" evidence="5">
    <location>
        <begin position="22"/>
        <end position="220"/>
    </location>
</feature>
<evidence type="ECO:0000256" key="1">
    <source>
        <dbReference type="ARBA" id="ARBA00004370"/>
    </source>
</evidence>
<keyword evidence="2 4" id="KW-0812">Transmembrane</keyword>
<dbReference type="Gene3D" id="2.60.40.10">
    <property type="entry name" value="Immunoglobulins"/>
    <property type="match status" value="1"/>
</dbReference>
<reference evidence="7" key="2">
    <citation type="submission" date="2025-08" db="UniProtKB">
        <authorList>
            <consortium name="Ensembl"/>
        </authorList>
    </citation>
    <scope>IDENTIFICATION</scope>
</reference>
<dbReference type="SUPFAM" id="SSF48726">
    <property type="entry name" value="Immunoglobulin"/>
    <property type="match status" value="1"/>
</dbReference>
<dbReference type="Pfam" id="PF07686">
    <property type="entry name" value="V-set"/>
    <property type="match status" value="1"/>
</dbReference>
<dbReference type="AlphaFoldDB" id="A0A096M7N5"/>
<proteinExistence type="predicted"/>
<dbReference type="GO" id="GO:0004888">
    <property type="term" value="F:transmembrane signaling receptor activity"/>
    <property type="evidence" value="ECO:0007669"/>
    <property type="project" value="TreeGrafter"/>
</dbReference>
<name>A0A096M7N5_POEFO</name>
<comment type="subcellular location">
    <subcellularLocation>
        <location evidence="1">Membrane</location>
    </subcellularLocation>
</comment>
<keyword evidence="5" id="KW-0732">Signal</keyword>
<keyword evidence="3 4" id="KW-0472">Membrane</keyword>
<sequence length="220" mass="24590">VHHSLFCLIFVSALQVRSSRSVETHYGVSGGNITFPCSFLSSGKIKIFCRETCEGENILIRTRDDAAQIGRYRTEYEREASRTFPVLQVTITQLTQSDSGRYRCKLDRAIRSDLDRDFSITVTDGSLTWTSSRGLGPNYYFPVPDPSTFTPTATQSFSSTSESFSPAVSSETSSLYVLLMVLSPPFIIVIIALALLLYWRKTTTTAPAEQPEETPEVRMK</sequence>
<protein>
    <recommendedName>
        <fullName evidence="6">Immunoglobulin V-set domain-containing protein</fullName>
    </recommendedName>
</protein>
<dbReference type="InterPro" id="IPR036179">
    <property type="entry name" value="Ig-like_dom_sf"/>
</dbReference>
<feature type="transmembrane region" description="Helical" evidence="4">
    <location>
        <begin position="175"/>
        <end position="199"/>
    </location>
</feature>
<feature type="domain" description="Immunoglobulin V-set" evidence="6">
    <location>
        <begin position="27"/>
        <end position="122"/>
    </location>
</feature>
<dbReference type="InterPro" id="IPR013783">
    <property type="entry name" value="Ig-like_fold"/>
</dbReference>
<dbReference type="InterPro" id="IPR050671">
    <property type="entry name" value="CD300_family_receptors"/>
</dbReference>
<dbReference type="EMBL" id="AYCK01029613">
    <property type="status" value="NOT_ANNOTATED_CDS"/>
    <property type="molecule type" value="Genomic_DNA"/>
</dbReference>
<evidence type="ECO:0000256" key="5">
    <source>
        <dbReference type="SAM" id="SignalP"/>
    </source>
</evidence>
<evidence type="ECO:0000256" key="2">
    <source>
        <dbReference type="ARBA" id="ARBA00022692"/>
    </source>
</evidence>
<accession>A0A096M7N5</accession>
<keyword evidence="8" id="KW-1185">Reference proteome</keyword>
<reference evidence="8" key="1">
    <citation type="submission" date="2013-10" db="EMBL/GenBank/DDBJ databases">
        <authorList>
            <person name="Schartl M."/>
            <person name="Warren W."/>
        </authorList>
    </citation>
    <scope>NUCLEOTIDE SEQUENCE [LARGE SCALE GENOMIC DNA]</scope>
    <source>
        <strain evidence="8">female</strain>
    </source>
</reference>
<evidence type="ECO:0000256" key="3">
    <source>
        <dbReference type="ARBA" id="ARBA00023136"/>
    </source>
</evidence>
<dbReference type="PANTHER" id="PTHR11860:SF4">
    <property type="entry name" value="TRANSMEMBRANE DOMAIN-CONTAINING PROTEIN TMIGD3"/>
    <property type="match status" value="1"/>
</dbReference>